<dbReference type="InterPro" id="IPR025970">
    <property type="entry name" value="SusE"/>
</dbReference>
<accession>A0A940IHG4</accession>
<dbReference type="Pfam" id="PF14292">
    <property type="entry name" value="SusE"/>
    <property type="match status" value="1"/>
</dbReference>
<sequence>MKLYRHFLLLGTAIGLMIPGCTQDEEKLIDTGDELTIQASAREITLKEADAGKEALKLTWTPASDYGLEEDVYYTLEIARADADYSEGLRRDMGKSALSISWTTEGLNDLLTDVLGASSGTMTKYKAMVTATIYGRDDLTQTAETEFSAAAFTPSPYTLFIDGDALGSPAAVMMTRENPGRFSWQGALKEGSVVFRTSDESDWPAYGAGTEEGVLAYYSEDPGTDVSIKIGQIGEYDIMADLVDLTYTVRYSEAPVPDLIYIAGEAIGTGSYEDAVMMTRQEKGIFTYNDWVEPGKGFRFITGKLSWWPGYVRDRDSEDGMGVRYFSTDPGESYSLDFSYSGENAGYKLITLNLNDMRVSIEDGEPVPSSLTIGGNALGNPWPWSEDRRMTRTETGYEWTGDMVRGTFRFCPWSASHATWPGWTRDGSADEYWTVSDRISDPAPELGFYVLKAGNYTVRVDFTTNKVELVCNVEHPDLTVYEENLYLVFNTAWDPWEGQPMTNEGDGHFRWEGEITDTENKVDGGVFAIFPTRDWQPRYAKIVSNDPDMAGKMGYYINDPVTNFDVEEPGRYRIDVYLDTMDIDIQKL</sequence>
<evidence type="ECO:0000313" key="3">
    <source>
        <dbReference type="Proteomes" id="UP000725002"/>
    </source>
</evidence>
<reference evidence="2" key="2">
    <citation type="journal article" date="2021" name="PeerJ">
        <title>Extensive microbial diversity within the chicken gut microbiome revealed by metagenomics and culture.</title>
        <authorList>
            <person name="Gilroy R."/>
            <person name="Ravi A."/>
            <person name="Getino M."/>
            <person name="Pursley I."/>
            <person name="Horton D.L."/>
            <person name="Alikhan N.F."/>
            <person name="Baker D."/>
            <person name="Gharbi K."/>
            <person name="Hall N."/>
            <person name="Watson M."/>
            <person name="Adriaenssens E.M."/>
            <person name="Foster-Nyarko E."/>
            <person name="Jarju S."/>
            <person name="Secka A."/>
            <person name="Antonio M."/>
            <person name="Oren A."/>
            <person name="Chaudhuri R.R."/>
            <person name="La Ragione R."/>
            <person name="Hildebrand F."/>
            <person name="Pallen M.J."/>
        </authorList>
    </citation>
    <scope>NUCLEOTIDE SEQUENCE</scope>
    <source>
        <strain evidence="2">G3-8215</strain>
    </source>
</reference>
<reference evidence="2" key="1">
    <citation type="submission" date="2020-10" db="EMBL/GenBank/DDBJ databases">
        <authorList>
            <person name="Gilroy R."/>
        </authorList>
    </citation>
    <scope>NUCLEOTIDE SEQUENCE</scope>
    <source>
        <strain evidence="2">G3-8215</strain>
    </source>
</reference>
<feature type="domain" description="SusE outer membrane protein" evidence="1">
    <location>
        <begin position="24"/>
        <end position="124"/>
    </location>
</feature>
<evidence type="ECO:0000313" key="2">
    <source>
        <dbReference type="EMBL" id="MBO8482680.1"/>
    </source>
</evidence>
<name>A0A940IHG4_9BACT</name>
<dbReference type="EMBL" id="JADILV010000006">
    <property type="protein sequence ID" value="MBO8482680.1"/>
    <property type="molecule type" value="Genomic_DNA"/>
</dbReference>
<comment type="caution">
    <text evidence="2">The sequence shown here is derived from an EMBL/GenBank/DDBJ whole genome shotgun (WGS) entry which is preliminary data.</text>
</comment>
<organism evidence="2 3">
    <name type="scientific">Candidatus Cryptobacteroides avicola</name>
    <dbReference type="NCBI Taxonomy" id="2840757"/>
    <lineage>
        <taxon>Bacteria</taxon>
        <taxon>Pseudomonadati</taxon>
        <taxon>Bacteroidota</taxon>
        <taxon>Bacteroidia</taxon>
        <taxon>Bacteroidales</taxon>
        <taxon>Candidatus Cryptobacteroides</taxon>
    </lineage>
</organism>
<dbReference type="AlphaFoldDB" id="A0A940IHG4"/>
<proteinExistence type="predicted"/>
<protein>
    <submittedName>
        <fullName evidence="2">SusF/SusE family outer membrane protein</fullName>
    </submittedName>
</protein>
<evidence type="ECO:0000259" key="1">
    <source>
        <dbReference type="Pfam" id="PF14292"/>
    </source>
</evidence>
<dbReference type="Proteomes" id="UP000725002">
    <property type="component" value="Unassembled WGS sequence"/>
</dbReference>
<gene>
    <name evidence="2" type="ORF">IAB75_00955</name>
</gene>